<dbReference type="AlphaFoldDB" id="A0A2V1D9R8"/>
<keyword evidence="2 5" id="KW-0456">Lyase</keyword>
<dbReference type="Gene3D" id="1.50.10.100">
    <property type="entry name" value="Chondroitin AC/alginate lyase"/>
    <property type="match status" value="1"/>
</dbReference>
<protein>
    <submittedName>
        <fullName evidence="5">Chondroitin AC/alginate lyase</fullName>
    </submittedName>
</protein>
<dbReference type="GO" id="GO:0016829">
    <property type="term" value="F:lyase activity"/>
    <property type="evidence" value="ECO:0007669"/>
    <property type="project" value="UniProtKB-KW"/>
</dbReference>
<proteinExistence type="predicted"/>
<dbReference type="GO" id="GO:0042597">
    <property type="term" value="C:periplasmic space"/>
    <property type="evidence" value="ECO:0007669"/>
    <property type="project" value="InterPro"/>
</dbReference>
<dbReference type="EMBL" id="KZ805542">
    <property type="protein sequence ID" value="PVH94283.1"/>
    <property type="molecule type" value="Genomic_DNA"/>
</dbReference>
<keyword evidence="6" id="KW-1185">Reference proteome</keyword>
<dbReference type="InterPro" id="IPR008929">
    <property type="entry name" value="Chondroitin_lyas"/>
</dbReference>
<evidence type="ECO:0000256" key="3">
    <source>
        <dbReference type="SAM" id="MobiDB-lite"/>
    </source>
</evidence>
<sequence>MTFRNIIAIPDTSVLDGKRLSIMKHRLKMGHSGLSVVLDRLKTQADSWLDKGPWSVTTSTKVPPGGDIHNYASQAPYFWPSNNTADGCPYVNRDGQRNPEANEYTNHADRGKMFQSAFILSLAWYYTGQDNYAKHAGEILRTWFITEQTRMNPNLDHAQIVPCKDEGRSIGIIDFSQQYSSVVDAAAILGTGAPGWSQDDQRSFRNWNTQFVQWLNQSDFGKEESAAKNNHGTFAAMQIAAIALSLGDKQLAIQKVLLGEAFINGQIAANGTQPLELARTRSWHYSTFNLVALTRLATIGTKVGVDLWHYEGPNGQNLFEAVKFLIPYATGAAKWKYRELEFHAYAATDVIHAAADAGLIEARKAVEELEAPPGGDLWPLRPASEQLDGTH</sequence>
<evidence type="ECO:0000256" key="2">
    <source>
        <dbReference type="ARBA" id="ARBA00023239"/>
    </source>
</evidence>
<dbReference type="SUPFAM" id="SSF48230">
    <property type="entry name" value="Chondroitin AC/alginate lyase"/>
    <property type="match status" value="1"/>
</dbReference>
<dbReference type="Proteomes" id="UP000244855">
    <property type="component" value="Unassembled WGS sequence"/>
</dbReference>
<keyword evidence="1" id="KW-0732">Signal</keyword>
<dbReference type="InterPro" id="IPR008397">
    <property type="entry name" value="Alginate_lyase_dom"/>
</dbReference>
<dbReference type="STRING" id="97972.A0A2V1D9R8"/>
<dbReference type="Pfam" id="PF05426">
    <property type="entry name" value="Alginate_lyase"/>
    <property type="match status" value="1"/>
</dbReference>
<dbReference type="OrthoDB" id="63533at2759"/>
<reference evidence="5 6" key="1">
    <citation type="journal article" date="2018" name="Sci. Rep.">
        <title>Comparative genomics provides insights into the lifestyle and reveals functional heterogeneity of dark septate endophytic fungi.</title>
        <authorList>
            <person name="Knapp D.G."/>
            <person name="Nemeth J.B."/>
            <person name="Barry K."/>
            <person name="Hainaut M."/>
            <person name="Henrissat B."/>
            <person name="Johnson J."/>
            <person name="Kuo A."/>
            <person name="Lim J.H.P."/>
            <person name="Lipzen A."/>
            <person name="Nolan M."/>
            <person name="Ohm R.A."/>
            <person name="Tamas L."/>
            <person name="Grigoriev I.V."/>
            <person name="Spatafora J.W."/>
            <person name="Nagy L.G."/>
            <person name="Kovacs G.M."/>
        </authorList>
    </citation>
    <scope>NUCLEOTIDE SEQUENCE [LARGE SCALE GENOMIC DNA]</scope>
    <source>
        <strain evidence="5 6">DSE2036</strain>
    </source>
</reference>
<gene>
    <name evidence="5" type="ORF">DM02DRAFT_693570</name>
</gene>
<evidence type="ECO:0000313" key="5">
    <source>
        <dbReference type="EMBL" id="PVH94283.1"/>
    </source>
</evidence>
<evidence type="ECO:0000313" key="6">
    <source>
        <dbReference type="Proteomes" id="UP000244855"/>
    </source>
</evidence>
<feature type="domain" description="Alginate lyase" evidence="4">
    <location>
        <begin position="55"/>
        <end position="335"/>
    </location>
</feature>
<feature type="region of interest" description="Disordered" evidence="3">
    <location>
        <begin position="371"/>
        <end position="391"/>
    </location>
</feature>
<accession>A0A2V1D9R8</accession>
<name>A0A2V1D9R8_9PLEO</name>
<evidence type="ECO:0000259" key="4">
    <source>
        <dbReference type="Pfam" id="PF05426"/>
    </source>
</evidence>
<evidence type="ECO:0000256" key="1">
    <source>
        <dbReference type="ARBA" id="ARBA00022729"/>
    </source>
</evidence>
<organism evidence="5 6">
    <name type="scientific">Periconia macrospinosa</name>
    <dbReference type="NCBI Taxonomy" id="97972"/>
    <lineage>
        <taxon>Eukaryota</taxon>
        <taxon>Fungi</taxon>
        <taxon>Dikarya</taxon>
        <taxon>Ascomycota</taxon>
        <taxon>Pezizomycotina</taxon>
        <taxon>Dothideomycetes</taxon>
        <taxon>Pleosporomycetidae</taxon>
        <taxon>Pleosporales</taxon>
        <taxon>Massarineae</taxon>
        <taxon>Periconiaceae</taxon>
        <taxon>Periconia</taxon>
    </lineage>
</organism>